<name>A0A0S4LND9_9BACT</name>
<evidence type="ECO:0000313" key="2">
    <source>
        <dbReference type="Proteomes" id="UP000198736"/>
    </source>
</evidence>
<keyword evidence="2" id="KW-1185">Reference proteome</keyword>
<protein>
    <recommendedName>
        <fullName evidence="3">Response regulatory domain-containing protein</fullName>
    </recommendedName>
</protein>
<organism evidence="1 2">
    <name type="scientific">Candidatus Nitrospira nitrificans</name>
    <dbReference type="NCBI Taxonomy" id="1742973"/>
    <lineage>
        <taxon>Bacteria</taxon>
        <taxon>Pseudomonadati</taxon>
        <taxon>Nitrospirota</taxon>
        <taxon>Nitrospiria</taxon>
        <taxon>Nitrospirales</taxon>
        <taxon>Nitrospiraceae</taxon>
        <taxon>Nitrospira</taxon>
    </lineage>
</organism>
<evidence type="ECO:0000313" key="1">
    <source>
        <dbReference type="EMBL" id="CUS37451.1"/>
    </source>
</evidence>
<dbReference type="InterPro" id="IPR011006">
    <property type="entry name" value="CheY-like_superfamily"/>
</dbReference>
<gene>
    <name evidence="1" type="ORF">COMA2_30280</name>
</gene>
<evidence type="ECO:0008006" key="3">
    <source>
        <dbReference type="Google" id="ProtNLM"/>
    </source>
</evidence>
<dbReference type="SUPFAM" id="SSF52172">
    <property type="entry name" value="CheY-like"/>
    <property type="match status" value="1"/>
</dbReference>
<dbReference type="RefSeq" id="WP_090899207.1">
    <property type="nucleotide sequence ID" value="NZ_CZPZ01000023.1"/>
</dbReference>
<dbReference type="EMBL" id="CZPZ01000023">
    <property type="protein sequence ID" value="CUS37451.1"/>
    <property type="molecule type" value="Genomic_DNA"/>
</dbReference>
<proteinExistence type="predicted"/>
<accession>A0A0S4LND9</accession>
<reference evidence="2" key="1">
    <citation type="submission" date="2015-10" db="EMBL/GenBank/DDBJ databases">
        <authorList>
            <person name="Luecker S."/>
            <person name="Luecker S."/>
        </authorList>
    </citation>
    <scope>NUCLEOTIDE SEQUENCE [LARGE SCALE GENOMIC DNA]</scope>
</reference>
<dbReference type="Proteomes" id="UP000198736">
    <property type="component" value="Unassembled WGS sequence"/>
</dbReference>
<sequence length="217" mass="24535">MIAHAVLIAENGYGTINSLSCLLFDHIGNIAISTCASAEELPPKFESLSYDTVVLNPLFLPAYRSIQKKKNQLLAPLLLTVCQRDLSVAHAALEGDVFDLIAKPFMPHEVTQTVRLALWQNQWLRLLASKQRAVAQFRQHMEAFPHGKAEGEFARDLDAFDRAFQAMQSDMRLLVSNENERDLFDIAVLVEQRARQQALDRLLRLNLYKDSLTQEAS</sequence>
<dbReference type="AlphaFoldDB" id="A0A0S4LND9"/>